<feature type="compositionally biased region" description="Basic and acidic residues" evidence="1">
    <location>
        <begin position="135"/>
        <end position="146"/>
    </location>
</feature>
<dbReference type="SUPFAM" id="SSF46785">
    <property type="entry name" value="Winged helix' DNA-binding domain"/>
    <property type="match status" value="1"/>
</dbReference>
<dbReference type="InterPro" id="IPR036390">
    <property type="entry name" value="WH_DNA-bd_sf"/>
</dbReference>
<evidence type="ECO:0000313" key="3">
    <source>
        <dbReference type="EMBL" id="MBN8659782.1"/>
    </source>
</evidence>
<organism evidence="3 4">
    <name type="scientific">Candidatus Obscuribacter phosphatis</name>
    <dbReference type="NCBI Taxonomy" id="1906157"/>
    <lineage>
        <taxon>Bacteria</taxon>
        <taxon>Bacillati</taxon>
        <taxon>Candidatus Melainabacteria</taxon>
        <taxon>Candidatus Obscuribacterales</taxon>
        <taxon>Candidatus Obscuribacteraceae</taxon>
        <taxon>Candidatus Obscuribacter</taxon>
    </lineage>
</organism>
<dbReference type="AlphaFoldDB" id="A0A8J7P9G2"/>
<dbReference type="EMBL" id="JAFLCK010000005">
    <property type="protein sequence ID" value="MBN8659782.1"/>
    <property type="molecule type" value="Genomic_DNA"/>
</dbReference>
<comment type="caution">
    <text evidence="3">The sequence shown here is derived from an EMBL/GenBank/DDBJ whole genome shotgun (WGS) entry which is preliminary data.</text>
</comment>
<evidence type="ECO:0000313" key="4">
    <source>
        <dbReference type="Proteomes" id="UP000664277"/>
    </source>
</evidence>
<name>A0A8J7P9G2_9BACT</name>
<gene>
    <name evidence="3" type="ORF">J0M35_05430</name>
</gene>
<feature type="region of interest" description="Disordered" evidence="1">
    <location>
        <begin position="133"/>
        <end position="156"/>
    </location>
</feature>
<reference evidence="3" key="1">
    <citation type="submission" date="2021-02" db="EMBL/GenBank/DDBJ databases">
        <title>Genome-Resolved Metagenomics of a Microbial Community Performing Photosynthetic Biological Nutrient Removal.</title>
        <authorList>
            <person name="Mcdaniel E.A."/>
        </authorList>
    </citation>
    <scope>NUCLEOTIDE SEQUENCE</scope>
    <source>
        <strain evidence="3">UWPOB_OBS1</strain>
    </source>
</reference>
<proteinExistence type="predicted"/>
<sequence>MKERNLLFCRNCNNENIDLKPGKRRFRCSECHMNSSITAGTFFHRVRKLRAWFAAIWFSENGVLICSTAFSKFLKVAQSSALHIVKSIRGAIDLYCSENVDSRLPVNTVHFIELFDRRSILTYRLMPPYLEEQEASARDNKGRSFDSSEDNQENGMDAEVEANSAPIDQQKDLQDSQSLSETDSLVLSCLNHGSMTIDELAAAAGLSHSQVYESLIELELSGEIEPQPGGRFNRSEKRKQFKLTLVPSSSDGKNSKNTERYWWEFIDSESTKLLWQELLKRGEAQKATFEAIEGHGLLRNLSMWQIARARSIKREQKDLSAFSRARCDASSCSLCTTANGASSANELFRKTSSLISILKTLGIGSARKHIQLLVNLSLYFKGTIEKIEQANSSLIEDFGGSLTLDSNEACKKQLFDVCLSLGYLGSPLLRASVTPPFVRV</sequence>
<dbReference type="InterPro" id="IPR036388">
    <property type="entry name" value="WH-like_DNA-bd_sf"/>
</dbReference>
<dbReference type="Pfam" id="PF17782">
    <property type="entry name" value="WHD_DprA"/>
    <property type="match status" value="1"/>
</dbReference>
<dbReference type="InterPro" id="IPR041614">
    <property type="entry name" value="DprA_WH"/>
</dbReference>
<accession>A0A8J7P9G2</accession>
<dbReference type="Proteomes" id="UP000664277">
    <property type="component" value="Unassembled WGS sequence"/>
</dbReference>
<evidence type="ECO:0000259" key="2">
    <source>
        <dbReference type="Pfam" id="PF17782"/>
    </source>
</evidence>
<protein>
    <recommendedName>
        <fullName evidence="2">DprA winged helix domain-containing protein</fullName>
    </recommendedName>
</protein>
<evidence type="ECO:0000256" key="1">
    <source>
        <dbReference type="SAM" id="MobiDB-lite"/>
    </source>
</evidence>
<feature type="compositionally biased region" description="Acidic residues" evidence="1">
    <location>
        <begin position="147"/>
        <end position="156"/>
    </location>
</feature>
<feature type="domain" description="DprA winged helix" evidence="2">
    <location>
        <begin position="174"/>
        <end position="230"/>
    </location>
</feature>
<dbReference type="Gene3D" id="1.10.10.10">
    <property type="entry name" value="Winged helix-like DNA-binding domain superfamily/Winged helix DNA-binding domain"/>
    <property type="match status" value="1"/>
</dbReference>